<dbReference type="HOGENOM" id="CLU_2817689_0_0_1"/>
<accession>D7TCX4</accession>
<dbReference type="EMBL" id="FN595757">
    <property type="protein sequence ID" value="CBI28347.3"/>
    <property type="molecule type" value="Genomic_DNA"/>
</dbReference>
<dbReference type="AlphaFoldDB" id="D7TCX4"/>
<evidence type="ECO:0000313" key="2">
    <source>
        <dbReference type="Proteomes" id="UP000009183"/>
    </source>
</evidence>
<sequence length="67" mass="7537">MVIGGNVVEMCVGLVAQRHLNLLGWSRADTEPRIMVEGVDWCPLAKCGTYALQFFFFFFQIDLGVIL</sequence>
<dbReference type="PaxDb" id="29760-VIT_06s0080g00180.t01"/>
<dbReference type="InParanoid" id="D7TCX4"/>
<keyword evidence="2" id="KW-1185">Reference proteome</keyword>
<evidence type="ECO:0000313" key="1">
    <source>
        <dbReference type="EMBL" id="CBI28347.3"/>
    </source>
</evidence>
<proteinExistence type="predicted"/>
<reference evidence="1" key="1">
    <citation type="submission" date="2011-05" db="EMBL/GenBank/DDBJ databases">
        <title>High quality assembly and annotation of grapevine genome.</title>
        <authorList>
            <person name="Vitulo N."/>
            <person name="Olivier J."/>
            <person name="Forcato C."/>
            <person name="Albiero A."/>
            <person name="D'Angelo M."/>
            <person name="Zimbello R."/>
            <person name="Schiavon R."/>
            <person name="Rigobello C."/>
            <person name="Policriti A."/>
            <person name="Clepet C."/>
            <person name="Casagrande A."/>
            <person name="Choisne N."/>
            <person name="Vezzi A."/>
            <person name="Hugueney P."/>
            <person name="Horner D."/>
            <person name="Mica E."/>
            <person name="Cattonaro F."/>
            <person name="Del Fabbro C."/>
            <person name="Alaux M."/>
            <person name="Di Gaspero G."/>
            <person name="Scalabrin S."/>
            <person name="Pesole G."/>
            <person name="Delledonne M."/>
            <person name="Pezzotti M."/>
            <person name="Pe E.M."/>
            <person name="Caboche M."/>
            <person name="Adam-Blondon A.-F."/>
            <person name="Weissenbach J."/>
            <person name="Quetier F."/>
            <person name="Wincker P."/>
            <person name="Morgante M."/>
            <person name="Valle G."/>
        </authorList>
    </citation>
    <scope>NUCLEOTIDE SEQUENCE</scope>
</reference>
<protein>
    <submittedName>
        <fullName evidence="1">Uncharacterized protein</fullName>
    </submittedName>
</protein>
<organism evidence="1 2">
    <name type="scientific">Vitis vinifera</name>
    <name type="common">Grape</name>
    <dbReference type="NCBI Taxonomy" id="29760"/>
    <lineage>
        <taxon>Eukaryota</taxon>
        <taxon>Viridiplantae</taxon>
        <taxon>Streptophyta</taxon>
        <taxon>Embryophyta</taxon>
        <taxon>Tracheophyta</taxon>
        <taxon>Spermatophyta</taxon>
        <taxon>Magnoliopsida</taxon>
        <taxon>eudicotyledons</taxon>
        <taxon>Gunneridae</taxon>
        <taxon>Pentapetalae</taxon>
        <taxon>rosids</taxon>
        <taxon>Vitales</taxon>
        <taxon>Vitaceae</taxon>
        <taxon>Viteae</taxon>
        <taxon>Vitis</taxon>
    </lineage>
</organism>
<dbReference type="Proteomes" id="UP000009183">
    <property type="component" value="Chromosome 6"/>
</dbReference>
<gene>
    <name evidence="1" type="ordered locus">VIT_06s0080g00180</name>
</gene>
<name>D7TCX4_VITVI</name>